<dbReference type="SUPFAM" id="SSF109709">
    <property type="entry name" value="KorB DNA-binding domain-like"/>
    <property type="match status" value="1"/>
</dbReference>
<dbReference type="InterPro" id="IPR003115">
    <property type="entry name" value="ParB_N"/>
</dbReference>
<name>A0A1G6SQM4_9BACT</name>
<dbReference type="Gene3D" id="3.90.1530.30">
    <property type="match status" value="1"/>
</dbReference>
<evidence type="ECO:0000259" key="5">
    <source>
        <dbReference type="SMART" id="SM00470"/>
    </source>
</evidence>
<sequence>MADQKPNRKKNALGRGLGALLEDSPSKNKSEDILPEAVKTGIFEISLEEIQVNPYQPRTHFDKEALQELAESIQVQGIIQPITVRRLDQNEYQLISGERRFQASKIAGLEKIPAYVRTANDQQMLEMALIENIQRENLNALEIAHSYQRLLAECDLKQEELGDRVGKNRTTVNNYLRLLKLPPSIQAAIRDQQLSMGHARALINVEDVDKQLSIFKKAVEEELSVRKVEALVKSLNETKASKPEKSGIDPVRKYELNKIQQRLASHFGTKVALNANEKNKGEIKIPFTSTSDLNRILELLDII</sequence>
<dbReference type="FunFam" id="3.90.1530.30:FF:000001">
    <property type="entry name" value="Chromosome partitioning protein ParB"/>
    <property type="match status" value="1"/>
</dbReference>
<dbReference type="InterPro" id="IPR041468">
    <property type="entry name" value="HTH_ParB/Spo0J"/>
</dbReference>
<accession>A0A1G6SQM4</accession>
<dbReference type="InterPro" id="IPR036086">
    <property type="entry name" value="ParB/Sulfiredoxin_sf"/>
</dbReference>
<evidence type="ECO:0000256" key="1">
    <source>
        <dbReference type="ARBA" id="ARBA00006295"/>
    </source>
</evidence>
<dbReference type="InterPro" id="IPR050336">
    <property type="entry name" value="Chromosome_partition/occlusion"/>
</dbReference>
<dbReference type="PANTHER" id="PTHR33375:SF1">
    <property type="entry name" value="CHROMOSOME-PARTITIONING PROTEIN PARB-RELATED"/>
    <property type="match status" value="1"/>
</dbReference>
<feature type="region of interest" description="Disordered" evidence="4">
    <location>
        <begin position="1"/>
        <end position="29"/>
    </location>
</feature>
<evidence type="ECO:0000256" key="4">
    <source>
        <dbReference type="SAM" id="MobiDB-lite"/>
    </source>
</evidence>
<gene>
    <name evidence="6" type="ORF">SAMN04488104_101836</name>
</gene>
<dbReference type="Proteomes" id="UP000199060">
    <property type="component" value="Unassembled WGS sequence"/>
</dbReference>
<dbReference type="EMBL" id="FNAC01000018">
    <property type="protein sequence ID" value="SDD19139.1"/>
    <property type="molecule type" value="Genomic_DNA"/>
</dbReference>
<dbReference type="Pfam" id="PF02195">
    <property type="entry name" value="ParB_N"/>
    <property type="match status" value="1"/>
</dbReference>
<dbReference type="CDD" id="cd16393">
    <property type="entry name" value="SPO0J_N"/>
    <property type="match status" value="1"/>
</dbReference>
<evidence type="ECO:0000313" key="7">
    <source>
        <dbReference type="Proteomes" id="UP000199060"/>
    </source>
</evidence>
<dbReference type="GO" id="GO:0045881">
    <property type="term" value="P:positive regulation of sporulation resulting in formation of a cellular spore"/>
    <property type="evidence" value="ECO:0007669"/>
    <property type="project" value="TreeGrafter"/>
</dbReference>
<dbReference type="GO" id="GO:0007059">
    <property type="term" value="P:chromosome segregation"/>
    <property type="evidence" value="ECO:0007669"/>
    <property type="project" value="UniProtKB-KW"/>
</dbReference>
<dbReference type="RefSeq" id="WP_087939413.1">
    <property type="nucleotide sequence ID" value="NZ_FNAC01000018.1"/>
</dbReference>
<dbReference type="SMART" id="SM00470">
    <property type="entry name" value="ParB"/>
    <property type="match status" value="1"/>
</dbReference>
<dbReference type="GO" id="GO:0005694">
    <property type="term" value="C:chromosome"/>
    <property type="evidence" value="ECO:0007669"/>
    <property type="project" value="TreeGrafter"/>
</dbReference>
<dbReference type="InterPro" id="IPR004437">
    <property type="entry name" value="ParB/RepB/Spo0J"/>
</dbReference>
<evidence type="ECO:0000256" key="3">
    <source>
        <dbReference type="ARBA" id="ARBA00023125"/>
    </source>
</evidence>
<proteinExistence type="inferred from homology"/>
<dbReference type="SUPFAM" id="SSF110849">
    <property type="entry name" value="ParB/Sulfiredoxin"/>
    <property type="match status" value="1"/>
</dbReference>
<evidence type="ECO:0000256" key="2">
    <source>
        <dbReference type="ARBA" id="ARBA00022829"/>
    </source>
</evidence>
<protein>
    <submittedName>
        <fullName evidence="6">Chromosome partitioning protein, ParB family</fullName>
    </submittedName>
</protein>
<dbReference type="InterPro" id="IPR057240">
    <property type="entry name" value="ParB_dimer_C"/>
</dbReference>
<dbReference type="Pfam" id="PF17762">
    <property type="entry name" value="HTH_ParB"/>
    <property type="match status" value="1"/>
</dbReference>
<organism evidence="6 7">
    <name type="scientific">Algoriphagus faecimaris</name>
    <dbReference type="NCBI Taxonomy" id="686796"/>
    <lineage>
        <taxon>Bacteria</taxon>
        <taxon>Pseudomonadati</taxon>
        <taxon>Bacteroidota</taxon>
        <taxon>Cytophagia</taxon>
        <taxon>Cytophagales</taxon>
        <taxon>Cyclobacteriaceae</taxon>
        <taxon>Algoriphagus</taxon>
    </lineage>
</organism>
<keyword evidence="2" id="KW-0159">Chromosome partition</keyword>
<dbReference type="STRING" id="686796.SAMN04488104_101836"/>
<keyword evidence="3" id="KW-0238">DNA-binding</keyword>
<dbReference type="Gene3D" id="1.10.10.2830">
    <property type="match status" value="1"/>
</dbReference>
<feature type="domain" description="ParB-like N-terminal" evidence="5">
    <location>
        <begin position="43"/>
        <end position="133"/>
    </location>
</feature>
<comment type="similarity">
    <text evidence="1">Belongs to the ParB family.</text>
</comment>
<dbReference type="Pfam" id="PF23552">
    <property type="entry name" value="ParB_C"/>
    <property type="match status" value="1"/>
</dbReference>
<dbReference type="PANTHER" id="PTHR33375">
    <property type="entry name" value="CHROMOSOME-PARTITIONING PROTEIN PARB-RELATED"/>
    <property type="match status" value="1"/>
</dbReference>
<evidence type="ECO:0000313" key="6">
    <source>
        <dbReference type="EMBL" id="SDD19139.1"/>
    </source>
</evidence>
<dbReference type="FunFam" id="1.10.10.2830:FF:000001">
    <property type="entry name" value="Chromosome partitioning protein ParB"/>
    <property type="match status" value="1"/>
</dbReference>
<keyword evidence="7" id="KW-1185">Reference proteome</keyword>
<reference evidence="7" key="1">
    <citation type="submission" date="2016-10" db="EMBL/GenBank/DDBJ databases">
        <authorList>
            <person name="Varghese N."/>
            <person name="Submissions S."/>
        </authorList>
    </citation>
    <scope>NUCLEOTIDE SEQUENCE [LARGE SCALE GENOMIC DNA]</scope>
    <source>
        <strain evidence="7">DSM 23095</strain>
    </source>
</reference>
<dbReference type="OrthoDB" id="9802051at2"/>
<dbReference type="AlphaFoldDB" id="A0A1G6SQM4"/>
<dbReference type="NCBIfam" id="TIGR00180">
    <property type="entry name" value="parB_part"/>
    <property type="match status" value="1"/>
</dbReference>
<dbReference type="GO" id="GO:0003677">
    <property type="term" value="F:DNA binding"/>
    <property type="evidence" value="ECO:0007669"/>
    <property type="project" value="UniProtKB-KW"/>
</dbReference>